<dbReference type="OrthoDB" id="952090at2"/>
<evidence type="ECO:0000313" key="2">
    <source>
        <dbReference type="EMBL" id="RAJ24988.1"/>
    </source>
</evidence>
<dbReference type="EMBL" id="QLLR01000028">
    <property type="protein sequence ID" value="RAJ24988.1"/>
    <property type="molecule type" value="Genomic_DNA"/>
</dbReference>
<sequence>MNPKIYYKQYNDLIKKHERISYRIASKGLADIYAKASKLYDNGTPVELLVKESDTLDILKKIYDSVGIATAVFVDSTFPRQKSLGVILETKAAKKPKPYVIDNSDKINYWKQEFLRYTQSADCAKKVRGVTDTTRDQIRKIMSDAAETGAKQVAKSILGLGGEISTKKRALLIARTENAVSSNKAAVYAAQSSGLVLYKQWIARSGDDRTRDAHAAMVGSEPIPMDALFTVGDQKMLHPGDSSNGATSKNICNCRCVVAFIPASEVISHAIVSQQAEPIINKPHQLDIFEAVKPLKKVFTPAKNLLEAEKFVTDNSIAKNVDFVWIKDIDVANQINQTLFELQETYGVRELDSLGQNVKSRTAYMSANFQRLSINHTTFKNMNNISTTYDKYEAGYQDILDRNIFIVKRNIEAGRNPMQWRKKLKELEEQKKYARYTVHYGKESLTSDTLVHEFAHILHDQRTGGINGTKAINKKMQNPDGSLSDLAKELNRENYKNYVKARSNGDKYKISAYAASNEHEFFAETFTMYHRKDATLPSYLVEYFDRYLALTK</sequence>
<dbReference type="RefSeq" id="WP_111635544.1">
    <property type="nucleotide sequence ID" value="NZ_QLLR01000028.1"/>
</dbReference>
<dbReference type="GO" id="GO:0008237">
    <property type="term" value="F:metallopeptidase activity"/>
    <property type="evidence" value="ECO:0007669"/>
    <property type="project" value="InterPro"/>
</dbReference>
<dbReference type="AlphaFoldDB" id="A0A327S890"/>
<dbReference type="Pfam" id="PF04233">
    <property type="entry name" value="Phage_Mu_F"/>
    <property type="match status" value="1"/>
</dbReference>
<evidence type="ECO:0000313" key="3">
    <source>
        <dbReference type="Proteomes" id="UP000249754"/>
    </source>
</evidence>
<accession>A0A327S890</accession>
<dbReference type="Pfam" id="PF06167">
    <property type="entry name" value="Peptidase_M90"/>
    <property type="match status" value="1"/>
</dbReference>
<dbReference type="SUPFAM" id="SSF55486">
    <property type="entry name" value="Metalloproteases ('zincins'), catalytic domain"/>
    <property type="match status" value="1"/>
</dbReference>
<organism evidence="2 3">
    <name type="scientific">Pedobacter cryoconitis</name>
    <dbReference type="NCBI Taxonomy" id="188932"/>
    <lineage>
        <taxon>Bacteria</taxon>
        <taxon>Pseudomonadati</taxon>
        <taxon>Bacteroidota</taxon>
        <taxon>Sphingobacteriia</taxon>
        <taxon>Sphingobacteriales</taxon>
        <taxon>Sphingobacteriaceae</taxon>
        <taxon>Pedobacter</taxon>
    </lineage>
</organism>
<evidence type="ECO:0000259" key="1">
    <source>
        <dbReference type="Pfam" id="PF04233"/>
    </source>
</evidence>
<proteinExistence type="predicted"/>
<protein>
    <submittedName>
        <fullName evidence="2">Phage Mu protein F like protein</fullName>
    </submittedName>
</protein>
<reference evidence="2 3" key="1">
    <citation type="submission" date="2018-06" db="EMBL/GenBank/DDBJ databases">
        <title>Genomic Encyclopedia of Archaeal and Bacterial Type Strains, Phase II (KMG-II): from individual species to whole genera.</title>
        <authorList>
            <person name="Goeker M."/>
        </authorList>
    </citation>
    <scope>NUCLEOTIDE SEQUENCE [LARGE SCALE GENOMIC DNA]</scope>
    <source>
        <strain evidence="2 3">DSM 14825</strain>
    </source>
</reference>
<dbReference type="InterPro" id="IPR024079">
    <property type="entry name" value="MetalloPept_cat_dom_sf"/>
</dbReference>
<dbReference type="InterPro" id="IPR010384">
    <property type="entry name" value="MtfA_fam"/>
</dbReference>
<feature type="domain" description="Phage head morphogenesis" evidence="1">
    <location>
        <begin position="150"/>
        <end position="258"/>
    </location>
</feature>
<dbReference type="Gene3D" id="3.40.390.10">
    <property type="entry name" value="Collagenase (Catalytic Domain)"/>
    <property type="match status" value="1"/>
</dbReference>
<name>A0A327S890_9SPHI</name>
<dbReference type="Proteomes" id="UP000249754">
    <property type="component" value="Unassembled WGS sequence"/>
</dbReference>
<dbReference type="InterPro" id="IPR006528">
    <property type="entry name" value="Phage_head_morphogenesis_dom"/>
</dbReference>
<comment type="caution">
    <text evidence="2">The sequence shown here is derived from an EMBL/GenBank/DDBJ whole genome shotgun (WGS) entry which is preliminary data.</text>
</comment>
<gene>
    <name evidence="2" type="ORF">LY11_04175</name>
</gene>